<evidence type="ECO:0000313" key="1">
    <source>
        <dbReference type="EMBL" id="KQE04669.1"/>
    </source>
</evidence>
<dbReference type="RefSeq" id="WP_024437126.1">
    <property type="nucleotide sequence ID" value="NZ_CP026711.1"/>
</dbReference>
<dbReference type="AlphaFoldDB" id="A0AAP1FDR8"/>
<dbReference type="Proteomes" id="UP000051449">
    <property type="component" value="Unassembled WGS sequence"/>
</dbReference>
<gene>
    <name evidence="1" type="ORF">APD33_10920</name>
</gene>
<sequence length="69" mass="7628">MLLGVPYDQAVIMPLDMALALLNDERLDNTHQTRQTKSNATSDKSNVHLIKAEGTTFVAKGRKNSKSKD</sequence>
<reference evidence="1 2" key="1">
    <citation type="submission" date="2015-10" db="EMBL/GenBank/DDBJ databases">
        <title>The utility of whole genome sequencing in characterizing Acinetobacter epidemiology and analyzing hospital outbreaks.</title>
        <authorList>
            <person name="Ozer E.A."/>
            <person name="Fitzpatrick M.A."/>
            <person name="Hauser A.R."/>
        </authorList>
    </citation>
    <scope>NUCLEOTIDE SEQUENCE [LARGE SCALE GENOMIC DNA]</scope>
    <source>
        <strain evidence="1 2">ABBL072</strain>
    </source>
</reference>
<protein>
    <submittedName>
        <fullName evidence="1">Uncharacterized protein</fullName>
    </submittedName>
</protein>
<proteinExistence type="predicted"/>
<dbReference type="KEGG" id="abau:IX87_21435"/>
<name>A0AAP1FDR8_ACIBA</name>
<dbReference type="EMBL" id="LLGC01000166">
    <property type="protein sequence ID" value="KQE04669.1"/>
    <property type="molecule type" value="Genomic_DNA"/>
</dbReference>
<organism evidence="1 2">
    <name type="scientific">Acinetobacter baumannii</name>
    <dbReference type="NCBI Taxonomy" id="470"/>
    <lineage>
        <taxon>Bacteria</taxon>
        <taxon>Pseudomonadati</taxon>
        <taxon>Pseudomonadota</taxon>
        <taxon>Gammaproteobacteria</taxon>
        <taxon>Moraxellales</taxon>
        <taxon>Moraxellaceae</taxon>
        <taxon>Acinetobacter</taxon>
        <taxon>Acinetobacter calcoaceticus/baumannii complex</taxon>
    </lineage>
</organism>
<evidence type="ECO:0000313" key="2">
    <source>
        <dbReference type="Proteomes" id="UP000051449"/>
    </source>
</evidence>
<accession>A0AAP1FDR8</accession>
<dbReference type="KEGG" id="abk:LX00_10650"/>
<comment type="caution">
    <text evidence="1">The sequence shown here is derived from an EMBL/GenBank/DDBJ whole genome shotgun (WGS) entry which is preliminary data.</text>
</comment>